<organism evidence="1 2">
    <name type="scientific">Gigaspora rosea</name>
    <dbReference type="NCBI Taxonomy" id="44941"/>
    <lineage>
        <taxon>Eukaryota</taxon>
        <taxon>Fungi</taxon>
        <taxon>Fungi incertae sedis</taxon>
        <taxon>Mucoromycota</taxon>
        <taxon>Glomeromycotina</taxon>
        <taxon>Glomeromycetes</taxon>
        <taxon>Diversisporales</taxon>
        <taxon>Gigasporaceae</taxon>
        <taxon>Gigaspora</taxon>
    </lineage>
</organism>
<gene>
    <name evidence="1" type="ORF">C2G38_2167771</name>
</gene>
<dbReference type="OrthoDB" id="2399869at2759"/>
<dbReference type="EMBL" id="QKWP01000204">
    <property type="protein sequence ID" value="RIB24713.1"/>
    <property type="molecule type" value="Genomic_DNA"/>
</dbReference>
<dbReference type="AlphaFoldDB" id="A0A397VXK2"/>
<sequence length="610" mass="70202">MSLSSLTDLNYKPGHKKHTFYKFWLASNGHIDKNGTALLDAYRPEKIHSQYIIRMAGKSYTVINYPSEVYKIPDTHEYIDGNQSLRLIIDIDARQKPDPNNLKLPSLDISLNKFVLANSSNAKKCSWHIIYSHTRFIDYRDLKGFVEKVIELVGEPYTKFIDIGLYKSHFNFQLLGSAKKGCIKQPAIFSIKNGFKNLEDYLKPAKEESQSIDNKNVLVKRKCPICGVKHDKNQLYGLIRKNGDFILKCYRQKQYKPEHKGLSFDKVSNKVELKEKPKWRLIKRLPKTLLTLYQFPKLPGKSINVKEIEDALDAFQDFLNKVPSTTLICSTKTLSNESEAKFKELEKFNFKVGQYQNIVANLKTHKGSEAIRRGLRMLQEVYFDQMDGKQHQDDFANINTTWSALDCVIYTSTVKAGISFEISDYFDAVIKITNIATPVQVKAKKFDIFKEPCRELIRAELSVLRPGDLLTIIKGQRAWDKIADCYALNLSPAVETYIEVEYQRCLSAKYFPEILCSLIASTGNIEKKIKSADAELIANALDIGDIGSKDDIRNWGMNNDNWVKLCNLDFVKRFNNSETLQHFRRLVYFRRQGANAINSIENLKIKEEMQ</sequence>
<protein>
    <recommendedName>
        <fullName evidence="3">Replication origin-binding protein domain-containing protein</fullName>
    </recommendedName>
</protein>
<proteinExistence type="predicted"/>
<keyword evidence="2" id="KW-1185">Reference proteome</keyword>
<evidence type="ECO:0008006" key="3">
    <source>
        <dbReference type="Google" id="ProtNLM"/>
    </source>
</evidence>
<dbReference type="Proteomes" id="UP000266673">
    <property type="component" value="Unassembled WGS sequence"/>
</dbReference>
<comment type="caution">
    <text evidence="1">The sequence shown here is derived from an EMBL/GenBank/DDBJ whole genome shotgun (WGS) entry which is preliminary data.</text>
</comment>
<accession>A0A397VXK2</accession>
<dbReference type="STRING" id="44941.A0A397VXK2"/>
<name>A0A397VXK2_9GLOM</name>
<reference evidence="1 2" key="1">
    <citation type="submission" date="2018-06" db="EMBL/GenBank/DDBJ databases">
        <title>Comparative genomics reveals the genomic features of Rhizophagus irregularis, R. cerebriforme, R. diaphanum and Gigaspora rosea, and their symbiotic lifestyle signature.</title>
        <authorList>
            <person name="Morin E."/>
            <person name="San Clemente H."/>
            <person name="Chen E.C.H."/>
            <person name="De La Providencia I."/>
            <person name="Hainaut M."/>
            <person name="Kuo A."/>
            <person name="Kohler A."/>
            <person name="Murat C."/>
            <person name="Tang N."/>
            <person name="Roy S."/>
            <person name="Loubradou J."/>
            <person name="Henrissat B."/>
            <person name="Grigoriev I.V."/>
            <person name="Corradi N."/>
            <person name="Roux C."/>
            <person name="Martin F.M."/>
        </authorList>
    </citation>
    <scope>NUCLEOTIDE SEQUENCE [LARGE SCALE GENOMIC DNA]</scope>
    <source>
        <strain evidence="1 2">DAOM 194757</strain>
    </source>
</reference>
<evidence type="ECO:0000313" key="2">
    <source>
        <dbReference type="Proteomes" id="UP000266673"/>
    </source>
</evidence>
<evidence type="ECO:0000313" key="1">
    <source>
        <dbReference type="EMBL" id="RIB24713.1"/>
    </source>
</evidence>